<feature type="region of interest" description="Disordered" evidence="1">
    <location>
        <begin position="1"/>
        <end position="20"/>
    </location>
</feature>
<accession>A0AAN8P6L1</accession>
<dbReference type="Proteomes" id="UP001372834">
    <property type="component" value="Unassembled WGS sequence"/>
</dbReference>
<feature type="compositionally biased region" description="Basic and acidic residues" evidence="1">
    <location>
        <begin position="1"/>
        <end position="10"/>
    </location>
</feature>
<evidence type="ECO:0000313" key="2">
    <source>
        <dbReference type="EMBL" id="KAK6636104.1"/>
    </source>
</evidence>
<protein>
    <submittedName>
        <fullName evidence="2">Uncharacterized protein</fullName>
    </submittedName>
</protein>
<reference evidence="2 3" key="1">
    <citation type="submission" date="2023-10" db="EMBL/GenBank/DDBJ databases">
        <title>Genomes of two closely related lineages of the louse Polyplax serrata with different host specificities.</title>
        <authorList>
            <person name="Martinu J."/>
            <person name="Tarabai H."/>
            <person name="Stefka J."/>
            <person name="Hypsa V."/>
        </authorList>
    </citation>
    <scope>NUCLEOTIDE SEQUENCE [LARGE SCALE GENOMIC DNA]</scope>
    <source>
        <strain evidence="2">HR10_N</strain>
    </source>
</reference>
<feature type="compositionally biased region" description="Basic and acidic residues" evidence="1">
    <location>
        <begin position="96"/>
        <end position="114"/>
    </location>
</feature>
<proteinExistence type="predicted"/>
<feature type="compositionally biased region" description="Basic residues" evidence="1">
    <location>
        <begin position="64"/>
        <end position="82"/>
    </location>
</feature>
<evidence type="ECO:0000256" key="1">
    <source>
        <dbReference type="SAM" id="MobiDB-lite"/>
    </source>
</evidence>
<comment type="caution">
    <text evidence="2">The sequence shown here is derived from an EMBL/GenBank/DDBJ whole genome shotgun (WGS) entry which is preliminary data.</text>
</comment>
<name>A0AAN8P6L1_POLSC</name>
<gene>
    <name evidence="2" type="ORF">RUM43_009756</name>
</gene>
<dbReference type="EMBL" id="JAWJWE010000004">
    <property type="protein sequence ID" value="KAK6636104.1"/>
    <property type="molecule type" value="Genomic_DNA"/>
</dbReference>
<evidence type="ECO:0000313" key="3">
    <source>
        <dbReference type="Proteomes" id="UP001372834"/>
    </source>
</evidence>
<sequence length="130" mass="15449">MSQLHEEKLKGKCRGRNGNAKRTKIKELNLSEVKWSPLIKSQEDVDVKDQFFTYQTAGREKQKERKFRRMRGRNPQQKKKLSPKVPNGGRLMMNGRRTERRREEIERKEQHERQMANNKRSYPPTALGQG</sequence>
<dbReference type="AlphaFoldDB" id="A0AAN8P6L1"/>
<feature type="compositionally biased region" description="Basic residues" evidence="1">
    <location>
        <begin position="11"/>
        <end position="20"/>
    </location>
</feature>
<organism evidence="2 3">
    <name type="scientific">Polyplax serrata</name>
    <name type="common">Common mouse louse</name>
    <dbReference type="NCBI Taxonomy" id="468196"/>
    <lineage>
        <taxon>Eukaryota</taxon>
        <taxon>Metazoa</taxon>
        <taxon>Ecdysozoa</taxon>
        <taxon>Arthropoda</taxon>
        <taxon>Hexapoda</taxon>
        <taxon>Insecta</taxon>
        <taxon>Pterygota</taxon>
        <taxon>Neoptera</taxon>
        <taxon>Paraneoptera</taxon>
        <taxon>Psocodea</taxon>
        <taxon>Troctomorpha</taxon>
        <taxon>Phthiraptera</taxon>
        <taxon>Anoplura</taxon>
        <taxon>Polyplacidae</taxon>
        <taxon>Polyplax</taxon>
    </lineage>
</organism>
<feature type="region of interest" description="Disordered" evidence="1">
    <location>
        <begin position="57"/>
        <end position="130"/>
    </location>
</feature>